<dbReference type="CDD" id="cd10456">
    <property type="entry name" value="GIY-YIG_UPF0213"/>
    <property type="match status" value="1"/>
</dbReference>
<evidence type="ECO:0000313" key="3">
    <source>
        <dbReference type="EMBL" id="MDO3382272.1"/>
    </source>
</evidence>
<keyword evidence="4" id="KW-1185">Reference proteome</keyword>
<comment type="similarity">
    <text evidence="1">Belongs to the UPF0213 family.</text>
</comment>
<dbReference type="Gene3D" id="3.40.1440.10">
    <property type="entry name" value="GIY-YIG endonuclease"/>
    <property type="match status" value="1"/>
</dbReference>
<sequence>MWFTYIIECDNGRLYTGITTDINRRWQEHCSGTRGARFFRTCRPERLVWLETFSDRAQASQREAGIKKMTRAQKLALLQQPCSLPLPALVPIHEQ</sequence>
<proteinExistence type="inferred from homology"/>
<evidence type="ECO:0000313" key="4">
    <source>
        <dbReference type="Proteomes" id="UP001168380"/>
    </source>
</evidence>
<dbReference type="SUPFAM" id="SSF82771">
    <property type="entry name" value="GIY-YIG endonuclease"/>
    <property type="match status" value="1"/>
</dbReference>
<dbReference type="PROSITE" id="PS50164">
    <property type="entry name" value="GIY_YIG"/>
    <property type="match status" value="1"/>
</dbReference>
<dbReference type="EMBL" id="JAULRT010000052">
    <property type="protein sequence ID" value="MDO3382272.1"/>
    <property type="molecule type" value="Genomic_DNA"/>
</dbReference>
<dbReference type="Proteomes" id="UP001168380">
    <property type="component" value="Unassembled WGS sequence"/>
</dbReference>
<dbReference type="PANTHER" id="PTHR34477:SF1">
    <property type="entry name" value="UPF0213 PROTEIN YHBQ"/>
    <property type="match status" value="1"/>
</dbReference>
<name>A0ABT8TIW9_9GAMM</name>
<evidence type="ECO:0000259" key="2">
    <source>
        <dbReference type="PROSITE" id="PS50164"/>
    </source>
</evidence>
<comment type="caution">
    <text evidence="3">The sequence shown here is derived from an EMBL/GenBank/DDBJ whole genome shotgun (WGS) entry which is preliminary data.</text>
</comment>
<organism evidence="3 4">
    <name type="scientific">Gilvimarinus algae</name>
    <dbReference type="NCBI Taxonomy" id="3058037"/>
    <lineage>
        <taxon>Bacteria</taxon>
        <taxon>Pseudomonadati</taxon>
        <taxon>Pseudomonadota</taxon>
        <taxon>Gammaproteobacteria</taxon>
        <taxon>Cellvibrionales</taxon>
        <taxon>Cellvibrionaceae</taxon>
        <taxon>Gilvimarinus</taxon>
    </lineage>
</organism>
<reference evidence="3" key="1">
    <citation type="submission" date="2023-07" db="EMBL/GenBank/DDBJ databases">
        <title>Gilvimarinus algae sp. nov., isolated from the surface of Kelp.</title>
        <authorList>
            <person name="Sun Y.Y."/>
            <person name="Gong Y."/>
            <person name="Du Z.J."/>
        </authorList>
    </citation>
    <scope>NUCLEOTIDE SEQUENCE</scope>
    <source>
        <strain evidence="3">SDUM040014</strain>
    </source>
</reference>
<dbReference type="Pfam" id="PF01541">
    <property type="entry name" value="GIY-YIG"/>
    <property type="match status" value="1"/>
</dbReference>
<protein>
    <submittedName>
        <fullName evidence="3">GIY-YIG nuclease family protein</fullName>
    </submittedName>
</protein>
<dbReference type="InterPro" id="IPR000305">
    <property type="entry name" value="GIY-YIG_endonuc"/>
</dbReference>
<evidence type="ECO:0000256" key="1">
    <source>
        <dbReference type="ARBA" id="ARBA00007435"/>
    </source>
</evidence>
<gene>
    <name evidence="3" type="ORF">QWI16_08790</name>
</gene>
<feature type="domain" description="GIY-YIG" evidence="2">
    <location>
        <begin position="1"/>
        <end position="76"/>
    </location>
</feature>
<dbReference type="RefSeq" id="WP_302712432.1">
    <property type="nucleotide sequence ID" value="NZ_JAULRT010000052.1"/>
</dbReference>
<dbReference type="InterPro" id="IPR035901">
    <property type="entry name" value="GIY-YIG_endonuc_sf"/>
</dbReference>
<accession>A0ABT8TIW9</accession>
<dbReference type="PANTHER" id="PTHR34477">
    <property type="entry name" value="UPF0213 PROTEIN YHBQ"/>
    <property type="match status" value="1"/>
</dbReference>
<dbReference type="InterPro" id="IPR050190">
    <property type="entry name" value="UPF0213_domain"/>
</dbReference>